<dbReference type="CDD" id="cd00037">
    <property type="entry name" value="CLECT"/>
    <property type="match status" value="1"/>
</dbReference>
<dbReference type="Proteomes" id="UP000095281">
    <property type="component" value="Unplaced"/>
</dbReference>
<feature type="compositionally biased region" description="Polar residues" evidence="1">
    <location>
        <begin position="72"/>
        <end position="81"/>
    </location>
</feature>
<sequence>MLYFTTLLFILHLAFAQDVDYNLDDTTSTALDTTTGYYNDELNDVDSDNYTTTTVDTSSTGNYDLGLDQGLDPNNQRNTSADDPLGLDFITNGNEGSNQCPDGWASRTDKDGKVYGYKVIMQDMINYFQARNLCLKEGGELVSIHSDEEEQFVANLASPSLDQCQTNNSVCRQRVPIPSLDSMYRSLFIGLNRAAIEP</sequence>
<name>A0A1I8B2Q6_MELHA</name>
<feature type="chain" id="PRO_5009315365" evidence="2">
    <location>
        <begin position="17"/>
        <end position="198"/>
    </location>
</feature>
<proteinExistence type="predicted"/>
<dbReference type="AlphaFoldDB" id="A0A1I8B2Q6"/>
<dbReference type="InterPro" id="IPR016186">
    <property type="entry name" value="C-type_lectin-like/link_sf"/>
</dbReference>
<evidence type="ECO:0000256" key="2">
    <source>
        <dbReference type="SAM" id="SignalP"/>
    </source>
</evidence>
<evidence type="ECO:0000256" key="1">
    <source>
        <dbReference type="SAM" id="MobiDB-lite"/>
    </source>
</evidence>
<feature type="region of interest" description="Disordered" evidence="1">
    <location>
        <begin position="61"/>
        <end position="82"/>
    </location>
</feature>
<keyword evidence="3" id="KW-1185">Reference proteome</keyword>
<feature type="signal peptide" evidence="2">
    <location>
        <begin position="1"/>
        <end position="16"/>
    </location>
</feature>
<dbReference type="Gene3D" id="3.10.100.10">
    <property type="entry name" value="Mannose-Binding Protein A, subunit A"/>
    <property type="match status" value="1"/>
</dbReference>
<dbReference type="InterPro" id="IPR016187">
    <property type="entry name" value="CTDL_fold"/>
</dbReference>
<organism evidence="3 4">
    <name type="scientific">Meloidogyne hapla</name>
    <name type="common">Root-knot nematode worm</name>
    <dbReference type="NCBI Taxonomy" id="6305"/>
    <lineage>
        <taxon>Eukaryota</taxon>
        <taxon>Metazoa</taxon>
        <taxon>Ecdysozoa</taxon>
        <taxon>Nematoda</taxon>
        <taxon>Chromadorea</taxon>
        <taxon>Rhabditida</taxon>
        <taxon>Tylenchina</taxon>
        <taxon>Tylenchomorpha</taxon>
        <taxon>Tylenchoidea</taxon>
        <taxon>Meloidogynidae</taxon>
        <taxon>Meloidogyninae</taxon>
        <taxon>Meloidogyne</taxon>
    </lineage>
</organism>
<keyword evidence="2" id="KW-0732">Signal</keyword>
<dbReference type="WBParaSite" id="MhA1_Contig1277.frz3.gene7">
    <property type="protein sequence ID" value="MhA1_Contig1277.frz3.gene7"/>
    <property type="gene ID" value="MhA1_Contig1277.frz3.gene7"/>
</dbReference>
<evidence type="ECO:0000313" key="4">
    <source>
        <dbReference type="WBParaSite" id="MhA1_Contig1277.frz3.gene7"/>
    </source>
</evidence>
<accession>A0A1I8B2Q6</accession>
<dbReference type="SUPFAM" id="SSF56436">
    <property type="entry name" value="C-type lectin-like"/>
    <property type="match status" value="1"/>
</dbReference>
<protein>
    <submittedName>
        <fullName evidence="4">C-type lectin domain-containing protein</fullName>
    </submittedName>
</protein>
<evidence type="ECO:0000313" key="3">
    <source>
        <dbReference type="Proteomes" id="UP000095281"/>
    </source>
</evidence>
<reference evidence="4" key="1">
    <citation type="submission" date="2016-11" db="UniProtKB">
        <authorList>
            <consortium name="WormBaseParasite"/>
        </authorList>
    </citation>
    <scope>IDENTIFICATION</scope>
</reference>